<comment type="caution">
    <text evidence="1">The sequence shown here is derived from an EMBL/GenBank/DDBJ whole genome shotgun (WGS) entry which is preliminary data.</text>
</comment>
<dbReference type="AlphaFoldDB" id="A0AA43QJD1"/>
<dbReference type="Gene3D" id="3.40.630.30">
    <property type="match status" value="1"/>
</dbReference>
<accession>A0AA43QJD1</accession>
<sequence>MSFSFQPATLEDAHVITEIFQDAFADDHILKYISPNTPKDILFQNDLEFFNRLLERDPAFGGKVVKVIDDSTGYLRSLLKLSSLPRTDLKMSGSRSRL</sequence>
<organism evidence="1 2">
    <name type="scientific">Ramalina farinacea</name>
    <dbReference type="NCBI Taxonomy" id="258253"/>
    <lineage>
        <taxon>Eukaryota</taxon>
        <taxon>Fungi</taxon>
        <taxon>Dikarya</taxon>
        <taxon>Ascomycota</taxon>
        <taxon>Pezizomycotina</taxon>
        <taxon>Lecanoromycetes</taxon>
        <taxon>OSLEUM clade</taxon>
        <taxon>Lecanoromycetidae</taxon>
        <taxon>Lecanorales</taxon>
        <taxon>Lecanorineae</taxon>
        <taxon>Ramalinaceae</taxon>
        <taxon>Ramalina</taxon>
    </lineage>
</organism>
<proteinExistence type="predicted"/>
<evidence type="ECO:0000313" key="2">
    <source>
        <dbReference type="Proteomes" id="UP001161017"/>
    </source>
</evidence>
<reference evidence="1" key="1">
    <citation type="journal article" date="2023" name="Genome Biol. Evol.">
        <title>First Whole Genome Sequence and Flow Cytometry Genome Size Data for the Lichen-Forming Fungus Ramalina farinacea (Ascomycota).</title>
        <authorList>
            <person name="Llewellyn T."/>
            <person name="Mian S."/>
            <person name="Hill R."/>
            <person name="Leitch I.J."/>
            <person name="Gaya E."/>
        </authorList>
    </citation>
    <scope>NUCLEOTIDE SEQUENCE</scope>
    <source>
        <strain evidence="1">LIQ254RAFAR</strain>
    </source>
</reference>
<keyword evidence="2" id="KW-1185">Reference proteome</keyword>
<gene>
    <name evidence="1" type="ORF">OHK93_000527</name>
</gene>
<evidence type="ECO:0000313" key="1">
    <source>
        <dbReference type="EMBL" id="MDI1485390.1"/>
    </source>
</evidence>
<dbReference type="Proteomes" id="UP001161017">
    <property type="component" value="Unassembled WGS sequence"/>
</dbReference>
<name>A0AA43QJD1_9LECA</name>
<dbReference type="EMBL" id="JAPUFD010000001">
    <property type="protein sequence ID" value="MDI1485390.1"/>
    <property type="molecule type" value="Genomic_DNA"/>
</dbReference>
<protein>
    <submittedName>
        <fullName evidence="1">Uncharacterized protein</fullName>
    </submittedName>
</protein>